<evidence type="ECO:0000259" key="1">
    <source>
        <dbReference type="PROSITE" id="PS51782"/>
    </source>
</evidence>
<dbReference type="PROSITE" id="PS51257">
    <property type="entry name" value="PROKAR_LIPOPROTEIN"/>
    <property type="match status" value="1"/>
</dbReference>
<dbReference type="InterPro" id="IPR036779">
    <property type="entry name" value="LysM_dom_sf"/>
</dbReference>
<dbReference type="Gene3D" id="3.10.350.10">
    <property type="entry name" value="LysM domain"/>
    <property type="match status" value="2"/>
</dbReference>
<dbReference type="PROSITE" id="PS51782">
    <property type="entry name" value="LYSM"/>
    <property type="match status" value="2"/>
</dbReference>
<proteinExistence type="predicted"/>
<feature type="domain" description="LysM" evidence="1">
    <location>
        <begin position="188"/>
        <end position="233"/>
    </location>
</feature>
<dbReference type="SUPFAM" id="SSF54106">
    <property type="entry name" value="LysM domain"/>
    <property type="match status" value="2"/>
</dbReference>
<accession>A0A7S3D577</accession>
<dbReference type="InterPro" id="IPR018392">
    <property type="entry name" value="LysM"/>
</dbReference>
<sequence>MCRLCRTHFGVCSSALLVFACTHLRTHCTHCTHCTLARFHHCTHAVGMSQSCNAAALLLCTLPALCLCFPLAAVTLLPTTYLADGCSPLTTALCRLCTVLSISASPAFDEKVGSETEVCVVATAAGEEDVQRCFSLSIPACRLCVEEGESLSTIAADFGLSWLQVWAANPKLKTPNDVQPGQEVALGPAYVVKEGENLYDLASRFRADVDTILRVSPNLSSSSQVEAGQRVCVASSYCSG</sequence>
<name>A0A7S3D577_9EUKA</name>
<organism evidence="2">
    <name type="scientific">Palpitomonas bilix</name>
    <dbReference type="NCBI Taxonomy" id="652834"/>
    <lineage>
        <taxon>Eukaryota</taxon>
        <taxon>Eukaryota incertae sedis</taxon>
    </lineage>
</organism>
<protein>
    <recommendedName>
        <fullName evidence="1">LysM domain-containing protein</fullName>
    </recommendedName>
</protein>
<evidence type="ECO:0000313" key="2">
    <source>
        <dbReference type="EMBL" id="CAE0245247.1"/>
    </source>
</evidence>
<gene>
    <name evidence="2" type="ORF">PBIL07802_LOCUS7428</name>
</gene>
<dbReference type="EMBL" id="HBIB01011446">
    <property type="protein sequence ID" value="CAE0245247.1"/>
    <property type="molecule type" value="Transcribed_RNA"/>
</dbReference>
<dbReference type="SMART" id="SM00257">
    <property type="entry name" value="LysM"/>
    <property type="match status" value="2"/>
</dbReference>
<dbReference type="Pfam" id="PF01476">
    <property type="entry name" value="LysM"/>
    <property type="match status" value="2"/>
</dbReference>
<feature type="domain" description="LysM" evidence="1">
    <location>
        <begin position="141"/>
        <end position="186"/>
    </location>
</feature>
<reference evidence="2" key="1">
    <citation type="submission" date="2021-01" db="EMBL/GenBank/DDBJ databases">
        <authorList>
            <person name="Corre E."/>
            <person name="Pelletier E."/>
            <person name="Niang G."/>
            <person name="Scheremetjew M."/>
            <person name="Finn R."/>
            <person name="Kale V."/>
            <person name="Holt S."/>
            <person name="Cochrane G."/>
            <person name="Meng A."/>
            <person name="Brown T."/>
            <person name="Cohen L."/>
        </authorList>
    </citation>
    <scope>NUCLEOTIDE SEQUENCE</scope>
    <source>
        <strain evidence="2">NIES-2562</strain>
    </source>
</reference>
<dbReference type="CDD" id="cd00118">
    <property type="entry name" value="LysM"/>
    <property type="match status" value="1"/>
</dbReference>
<dbReference type="AlphaFoldDB" id="A0A7S3D577"/>